<feature type="compositionally biased region" description="Pro residues" evidence="1">
    <location>
        <begin position="132"/>
        <end position="142"/>
    </location>
</feature>
<feature type="region of interest" description="Disordered" evidence="1">
    <location>
        <begin position="79"/>
        <end position="168"/>
    </location>
</feature>
<keyword evidence="2" id="KW-0812">Transmembrane</keyword>
<dbReference type="STRING" id="1051891.A0A0C3Q6R8"/>
<dbReference type="OrthoDB" id="3262956at2759"/>
<feature type="chain" id="PRO_5002168383" evidence="3">
    <location>
        <begin position="22"/>
        <end position="168"/>
    </location>
</feature>
<reference evidence="5" key="2">
    <citation type="submission" date="2015-01" db="EMBL/GenBank/DDBJ databases">
        <title>Evolutionary Origins and Diversification of the Mycorrhizal Mutualists.</title>
        <authorList>
            <consortium name="DOE Joint Genome Institute"/>
            <consortium name="Mycorrhizal Genomics Consortium"/>
            <person name="Kohler A."/>
            <person name="Kuo A."/>
            <person name="Nagy L.G."/>
            <person name="Floudas D."/>
            <person name="Copeland A."/>
            <person name="Barry K.W."/>
            <person name="Cichocki N."/>
            <person name="Veneault-Fourrey C."/>
            <person name="LaButti K."/>
            <person name="Lindquist E.A."/>
            <person name="Lipzen A."/>
            <person name="Lundell T."/>
            <person name="Morin E."/>
            <person name="Murat C."/>
            <person name="Riley R."/>
            <person name="Ohm R."/>
            <person name="Sun H."/>
            <person name="Tunlid A."/>
            <person name="Henrissat B."/>
            <person name="Grigoriev I.V."/>
            <person name="Hibbett D.S."/>
            <person name="Martin F."/>
        </authorList>
    </citation>
    <scope>NUCLEOTIDE SEQUENCE [LARGE SCALE GENOMIC DNA]</scope>
    <source>
        <strain evidence="5">MUT 4182</strain>
    </source>
</reference>
<keyword evidence="3" id="KW-0732">Signal</keyword>
<evidence type="ECO:0000256" key="1">
    <source>
        <dbReference type="SAM" id="MobiDB-lite"/>
    </source>
</evidence>
<dbReference type="AlphaFoldDB" id="A0A0C3Q6R8"/>
<dbReference type="EMBL" id="KN823048">
    <property type="protein sequence ID" value="KIO25125.1"/>
    <property type="molecule type" value="Genomic_DNA"/>
</dbReference>
<feature type="compositionally biased region" description="Polar residues" evidence="1">
    <location>
        <begin position="95"/>
        <end position="115"/>
    </location>
</feature>
<keyword evidence="2" id="KW-0472">Membrane</keyword>
<feature type="compositionally biased region" description="Low complexity" evidence="1">
    <location>
        <begin position="79"/>
        <end position="94"/>
    </location>
</feature>
<organism evidence="4 5">
    <name type="scientific">Tulasnella calospora MUT 4182</name>
    <dbReference type="NCBI Taxonomy" id="1051891"/>
    <lineage>
        <taxon>Eukaryota</taxon>
        <taxon>Fungi</taxon>
        <taxon>Dikarya</taxon>
        <taxon>Basidiomycota</taxon>
        <taxon>Agaricomycotina</taxon>
        <taxon>Agaricomycetes</taxon>
        <taxon>Cantharellales</taxon>
        <taxon>Tulasnellaceae</taxon>
        <taxon>Tulasnella</taxon>
    </lineage>
</organism>
<reference evidence="4 5" key="1">
    <citation type="submission" date="2014-04" db="EMBL/GenBank/DDBJ databases">
        <authorList>
            <consortium name="DOE Joint Genome Institute"/>
            <person name="Kuo A."/>
            <person name="Girlanda M."/>
            <person name="Perotto S."/>
            <person name="Kohler A."/>
            <person name="Nagy L.G."/>
            <person name="Floudas D."/>
            <person name="Copeland A."/>
            <person name="Barry K.W."/>
            <person name="Cichocki N."/>
            <person name="Veneault-Fourrey C."/>
            <person name="LaButti K."/>
            <person name="Lindquist E.A."/>
            <person name="Lipzen A."/>
            <person name="Lundell T."/>
            <person name="Morin E."/>
            <person name="Murat C."/>
            <person name="Sun H."/>
            <person name="Tunlid A."/>
            <person name="Henrissat B."/>
            <person name="Grigoriev I.V."/>
            <person name="Hibbett D.S."/>
            <person name="Martin F."/>
            <person name="Nordberg H.P."/>
            <person name="Cantor M.N."/>
            <person name="Hua S.X."/>
        </authorList>
    </citation>
    <scope>NUCLEOTIDE SEQUENCE [LARGE SCALE GENOMIC DNA]</scope>
    <source>
        <strain evidence="4 5">MUT 4182</strain>
    </source>
</reference>
<keyword evidence="5" id="KW-1185">Reference proteome</keyword>
<feature type="compositionally biased region" description="Polar residues" evidence="1">
    <location>
        <begin position="157"/>
        <end position="168"/>
    </location>
</feature>
<gene>
    <name evidence="4" type="ORF">M407DRAFT_94333</name>
</gene>
<feature type="signal peptide" evidence="3">
    <location>
        <begin position="1"/>
        <end position="21"/>
    </location>
</feature>
<sequence length="168" mass="17878">MTRNIAAIVLLSSAFLPQALARYCYYDRYGYRRCSGLSPGARAGIGIAIAAASLVLLAVLVWLRRRRIQRANKAFIVHGGQQPNQPGFNQSGQPVSQQPYGGYTNQQPGNPQTQYPAAVHTPTGQSTGPGMYAPPPGSPPPAGNAFGKPPSYPEQPGKNTQFGNQANV</sequence>
<evidence type="ECO:0000256" key="2">
    <source>
        <dbReference type="SAM" id="Phobius"/>
    </source>
</evidence>
<feature type="transmembrane region" description="Helical" evidence="2">
    <location>
        <begin position="45"/>
        <end position="63"/>
    </location>
</feature>
<evidence type="ECO:0000313" key="5">
    <source>
        <dbReference type="Proteomes" id="UP000054248"/>
    </source>
</evidence>
<proteinExistence type="predicted"/>
<evidence type="ECO:0000313" key="4">
    <source>
        <dbReference type="EMBL" id="KIO25125.1"/>
    </source>
</evidence>
<accession>A0A0C3Q6R8</accession>
<keyword evidence="2" id="KW-1133">Transmembrane helix</keyword>
<dbReference type="Proteomes" id="UP000054248">
    <property type="component" value="Unassembled WGS sequence"/>
</dbReference>
<protein>
    <submittedName>
        <fullName evidence="4">Uncharacterized protein</fullName>
    </submittedName>
</protein>
<dbReference type="HOGENOM" id="CLU_1670361_0_0_1"/>
<evidence type="ECO:0000256" key="3">
    <source>
        <dbReference type="SAM" id="SignalP"/>
    </source>
</evidence>
<name>A0A0C3Q6R8_9AGAM</name>